<dbReference type="Pfam" id="PF09594">
    <property type="entry name" value="GT87"/>
    <property type="match status" value="1"/>
</dbReference>
<evidence type="ECO:0008006" key="12">
    <source>
        <dbReference type="Google" id="ProtNLM"/>
    </source>
</evidence>
<feature type="transmembrane region" description="Helical" evidence="8">
    <location>
        <begin position="12"/>
        <end position="37"/>
    </location>
</feature>
<reference evidence="9" key="3">
    <citation type="submission" date="2023-02" db="EMBL/GenBank/DDBJ databases">
        <title>Proposal of a novel subspecies: Alicyclobacillus hesperidum subspecies aegle.</title>
        <authorList>
            <person name="Goto K."/>
            <person name="Fujii T."/>
            <person name="Yasui K."/>
            <person name="Mochida K."/>
            <person name="Kato-Tanaka Y."/>
            <person name="Morohoshi S."/>
            <person name="An S.Y."/>
            <person name="Kasai H."/>
            <person name="Yokota A."/>
        </authorList>
    </citation>
    <scope>NUCLEOTIDE SEQUENCE</scope>
    <source>
        <strain evidence="9">DSM 12766</strain>
    </source>
</reference>
<evidence type="ECO:0000256" key="7">
    <source>
        <dbReference type="ARBA" id="ARBA00024033"/>
    </source>
</evidence>
<keyword evidence="2" id="KW-1003">Cell membrane</keyword>
<dbReference type="EMBL" id="FNOJ01000018">
    <property type="protein sequence ID" value="SDW88311.1"/>
    <property type="molecule type" value="Genomic_DNA"/>
</dbReference>
<evidence type="ECO:0000256" key="5">
    <source>
        <dbReference type="ARBA" id="ARBA00022989"/>
    </source>
</evidence>
<dbReference type="Proteomes" id="UP001157137">
    <property type="component" value="Unassembled WGS sequence"/>
</dbReference>
<evidence type="ECO:0000313" key="9">
    <source>
        <dbReference type="EMBL" id="GLV14734.1"/>
    </source>
</evidence>
<sequence length="421" mass="48172">MSVLWLGRLRLWWFSCAIVIVIVCVWKEWTGLAHIHFLGYDYAFFYTAFLHVIEGHVTWAALYSGTSERAFLQTHHYPMDMHNQYVYPPQFAWLFSWLAWLPFGVSLAVWRLLTVLCGVFGVFWTAKLLWGRLRRGYLLGLMVAVMTLTPFQLDLAVGNVNTVLFGCLSLAFYLLYRRKLETAAALPIALAILMKVTPIVILLPLAMQRKWRTIWYTAVFGALIILTSWCWLGPGSTFGYAIHFLQFSHDSMQNGPAPYNQSLLGVMELFLVHLKGLYHQPMLQFTFNIYAVAVLAAIVWRIRQAKHTEAHVSVGLTSMLPISVSPLLEQPHMVFTLPAMLTGLYMAERMNVSIKSRYLAIIALAYGLQTLPVTFLFNDLTRRVPSLFWLHTQMFVSLVCLIVMLLVLQRPSTLKQLDVSL</sequence>
<feature type="transmembrane region" description="Helical" evidence="8">
    <location>
        <begin position="389"/>
        <end position="408"/>
    </location>
</feature>
<evidence type="ECO:0000313" key="10">
    <source>
        <dbReference type="EMBL" id="SDW88311.1"/>
    </source>
</evidence>
<evidence type="ECO:0000313" key="11">
    <source>
        <dbReference type="Proteomes" id="UP000182589"/>
    </source>
</evidence>
<feature type="transmembrane region" description="Helical" evidence="8">
    <location>
        <begin position="43"/>
        <end position="64"/>
    </location>
</feature>
<keyword evidence="3" id="KW-0808">Transferase</keyword>
<reference evidence="11" key="2">
    <citation type="submission" date="2016-10" db="EMBL/GenBank/DDBJ databases">
        <authorList>
            <person name="Varghese N."/>
        </authorList>
    </citation>
    <scope>NUCLEOTIDE SEQUENCE [LARGE SCALE GENOMIC DNA]</scope>
    <source>
        <strain evidence="11">DSM 12489</strain>
    </source>
</reference>
<evidence type="ECO:0000256" key="2">
    <source>
        <dbReference type="ARBA" id="ARBA00022475"/>
    </source>
</evidence>
<reference evidence="10" key="1">
    <citation type="submission" date="2016-10" db="EMBL/GenBank/DDBJ databases">
        <authorList>
            <person name="de Groot N.N."/>
        </authorList>
    </citation>
    <scope>NUCLEOTIDE SEQUENCE [LARGE SCALE GENOMIC DNA]</scope>
    <source>
        <strain evidence="10">DSM 12489</strain>
    </source>
</reference>
<feature type="transmembrane region" description="Helical" evidence="8">
    <location>
        <begin position="183"/>
        <end position="207"/>
    </location>
</feature>
<organism evidence="10 11">
    <name type="scientific">Alicyclobacillus hesperidum</name>
    <dbReference type="NCBI Taxonomy" id="89784"/>
    <lineage>
        <taxon>Bacteria</taxon>
        <taxon>Bacillati</taxon>
        <taxon>Bacillota</taxon>
        <taxon>Bacilli</taxon>
        <taxon>Bacillales</taxon>
        <taxon>Alicyclobacillaceae</taxon>
        <taxon>Alicyclobacillus</taxon>
    </lineage>
</organism>
<evidence type="ECO:0000256" key="6">
    <source>
        <dbReference type="ARBA" id="ARBA00023136"/>
    </source>
</evidence>
<evidence type="ECO:0000256" key="1">
    <source>
        <dbReference type="ARBA" id="ARBA00004651"/>
    </source>
</evidence>
<dbReference type="EMBL" id="BSRA01000016">
    <property type="protein sequence ID" value="GLV14734.1"/>
    <property type="molecule type" value="Genomic_DNA"/>
</dbReference>
<feature type="transmembrane region" description="Helical" evidence="8">
    <location>
        <begin position="358"/>
        <end position="377"/>
    </location>
</feature>
<evidence type="ECO:0000256" key="3">
    <source>
        <dbReference type="ARBA" id="ARBA00022679"/>
    </source>
</evidence>
<name>A0A1H2X686_9BACL</name>
<feature type="transmembrane region" description="Helical" evidence="8">
    <location>
        <begin position="137"/>
        <end position="153"/>
    </location>
</feature>
<dbReference type="AlphaFoldDB" id="A0A1H2X686"/>
<evidence type="ECO:0000256" key="4">
    <source>
        <dbReference type="ARBA" id="ARBA00022692"/>
    </source>
</evidence>
<feature type="transmembrane region" description="Helical" evidence="8">
    <location>
        <begin position="85"/>
        <end position="103"/>
    </location>
</feature>
<keyword evidence="5 8" id="KW-1133">Transmembrane helix</keyword>
<dbReference type="GO" id="GO:0005886">
    <property type="term" value="C:plasma membrane"/>
    <property type="evidence" value="ECO:0007669"/>
    <property type="project" value="UniProtKB-SubCell"/>
</dbReference>
<keyword evidence="6 8" id="KW-0472">Membrane</keyword>
<gene>
    <name evidence="9" type="ORF">Heshes_24180</name>
    <name evidence="10" type="ORF">SAMN04489725_11861</name>
</gene>
<accession>A0A1H2X686</accession>
<feature type="transmembrane region" description="Helical" evidence="8">
    <location>
        <begin position="109"/>
        <end position="130"/>
    </location>
</feature>
<keyword evidence="11" id="KW-1185">Reference proteome</keyword>
<proteinExistence type="inferred from homology"/>
<feature type="transmembrane region" description="Helical" evidence="8">
    <location>
        <begin position="213"/>
        <end position="232"/>
    </location>
</feature>
<dbReference type="STRING" id="89784.SAMN04489725_11861"/>
<dbReference type="Proteomes" id="UP000182589">
    <property type="component" value="Unassembled WGS sequence"/>
</dbReference>
<keyword evidence="4 8" id="KW-0812">Transmembrane</keyword>
<evidence type="ECO:0000256" key="8">
    <source>
        <dbReference type="SAM" id="Phobius"/>
    </source>
</evidence>
<protein>
    <recommendedName>
        <fullName evidence="12">DUF2029 domain-containing protein</fullName>
    </recommendedName>
</protein>
<dbReference type="RefSeq" id="WP_074693614.1">
    <property type="nucleotide sequence ID" value="NZ_BSRA01000016.1"/>
</dbReference>
<dbReference type="InterPro" id="IPR018584">
    <property type="entry name" value="GT87"/>
</dbReference>
<dbReference type="GO" id="GO:0016758">
    <property type="term" value="F:hexosyltransferase activity"/>
    <property type="evidence" value="ECO:0007669"/>
    <property type="project" value="InterPro"/>
</dbReference>
<comment type="similarity">
    <text evidence="7">Belongs to the glycosyltransferase 87 family.</text>
</comment>
<comment type="subcellular location">
    <subcellularLocation>
        <location evidence="1">Cell membrane</location>
        <topology evidence="1">Multi-pass membrane protein</topology>
    </subcellularLocation>
</comment>
<feature type="transmembrane region" description="Helical" evidence="8">
    <location>
        <begin position="285"/>
        <end position="302"/>
    </location>
</feature>